<evidence type="ECO:0000313" key="2">
    <source>
        <dbReference type="EMBL" id="GLH72069.1"/>
    </source>
</evidence>
<keyword evidence="1" id="KW-1133">Transmembrane helix</keyword>
<organism evidence="2 3">
    <name type="scientific">Geothrix limicola</name>
    <dbReference type="NCBI Taxonomy" id="2927978"/>
    <lineage>
        <taxon>Bacteria</taxon>
        <taxon>Pseudomonadati</taxon>
        <taxon>Acidobacteriota</taxon>
        <taxon>Holophagae</taxon>
        <taxon>Holophagales</taxon>
        <taxon>Holophagaceae</taxon>
        <taxon>Geothrix</taxon>
    </lineage>
</organism>
<evidence type="ECO:0000313" key="3">
    <source>
        <dbReference type="Proteomes" id="UP001165069"/>
    </source>
</evidence>
<dbReference type="EMBL" id="BSDE01000001">
    <property type="protein sequence ID" value="GLH72069.1"/>
    <property type="molecule type" value="Genomic_DNA"/>
</dbReference>
<name>A0ABQ5QB64_9BACT</name>
<dbReference type="Proteomes" id="UP001165069">
    <property type="component" value="Unassembled WGS sequence"/>
</dbReference>
<accession>A0ABQ5QB64</accession>
<evidence type="ECO:0000256" key="1">
    <source>
        <dbReference type="SAM" id="Phobius"/>
    </source>
</evidence>
<gene>
    <name evidence="2" type="ORF">GETHLI_05710</name>
</gene>
<reference evidence="2 3" key="1">
    <citation type="journal article" date="2023" name="Antonie Van Leeuwenhoek">
        <title>Mesoterricola silvestris gen. nov., sp. nov., Mesoterricola sediminis sp. nov., Geothrix oryzae sp. nov., Geothrix edaphica sp. nov., Geothrix rubra sp. nov., and Geothrix limicola sp. nov., six novel members of Acidobacteriota isolated from soils.</title>
        <authorList>
            <person name="Itoh H."/>
            <person name="Sugisawa Y."/>
            <person name="Mise K."/>
            <person name="Xu Z."/>
            <person name="Kuniyasu M."/>
            <person name="Ushijima N."/>
            <person name="Kawano K."/>
            <person name="Kobayashi E."/>
            <person name="Shiratori Y."/>
            <person name="Masuda Y."/>
            <person name="Senoo K."/>
        </authorList>
    </citation>
    <scope>NUCLEOTIDE SEQUENCE [LARGE SCALE GENOMIC DNA]</scope>
    <source>
        <strain evidence="2 3">Red804</strain>
    </source>
</reference>
<keyword evidence="1" id="KW-0472">Membrane</keyword>
<dbReference type="InterPro" id="IPR045385">
    <property type="entry name" value="DUF6526"/>
</dbReference>
<comment type="caution">
    <text evidence="2">The sequence shown here is derived from an EMBL/GenBank/DDBJ whole genome shotgun (WGS) entry which is preliminary data.</text>
</comment>
<dbReference type="Pfam" id="PF20136">
    <property type="entry name" value="DUF6526"/>
    <property type="match status" value="1"/>
</dbReference>
<proteinExistence type="predicted"/>
<sequence length="143" mass="16643">MSEPQTYASHRRVDPWYHYFVMPFGFLLVCVAAVALFRKPSLHQAFALLGSFAFLMLIFKVRLYALKLQNRLIRLEEAQRMATLLPEDLKARSSELTIPQVVALRFASDAELTIRVREALDEKLSSEAIKKRVQTWRPDTYRI</sequence>
<feature type="transmembrane region" description="Helical" evidence="1">
    <location>
        <begin position="16"/>
        <end position="37"/>
    </location>
</feature>
<protein>
    <submittedName>
        <fullName evidence="2">Uncharacterized protein</fullName>
    </submittedName>
</protein>
<feature type="transmembrane region" description="Helical" evidence="1">
    <location>
        <begin position="43"/>
        <end position="65"/>
    </location>
</feature>
<keyword evidence="1" id="KW-0812">Transmembrane</keyword>
<keyword evidence="3" id="KW-1185">Reference proteome</keyword>
<dbReference type="RefSeq" id="WP_285570041.1">
    <property type="nucleotide sequence ID" value="NZ_BSDE01000001.1"/>
</dbReference>